<reference evidence="2" key="1">
    <citation type="submission" date="2009-10" db="EMBL/GenBank/DDBJ databases">
        <title>The complete chromosome of Gordonia bronchialis DSM 43247.</title>
        <authorList>
            <consortium name="US DOE Joint Genome Institute (JGI-PGF)"/>
            <person name="Lucas S."/>
            <person name="Copeland A."/>
            <person name="Lapidus A."/>
            <person name="Glavina del Rio T."/>
            <person name="Dalin E."/>
            <person name="Tice H."/>
            <person name="Bruce D."/>
            <person name="Goodwin L."/>
            <person name="Pitluck S."/>
            <person name="Kyrpides N."/>
            <person name="Mavromatis K."/>
            <person name="Ivanova N."/>
            <person name="Ovchinnikova G."/>
            <person name="Saunders E."/>
            <person name="Brettin T."/>
            <person name="Detter J.C."/>
            <person name="Han C."/>
            <person name="Larimer F."/>
            <person name="Land M."/>
            <person name="Hauser L."/>
            <person name="Markowitz V."/>
            <person name="Cheng J.-F."/>
            <person name="Hugenholtz P."/>
            <person name="Woyke T."/>
            <person name="Wu D."/>
            <person name="Jando M."/>
            <person name="Schneider S."/>
            <person name="Goeker M."/>
            <person name="Klenk H.-P."/>
            <person name="Eisen J.A."/>
        </authorList>
    </citation>
    <scope>NUCLEOTIDE SEQUENCE [LARGE SCALE GENOMIC DNA]</scope>
    <source>
        <strain evidence="2">ATCC 25592 / DSM 43247 / BCRC 13721 / JCM 3198 / KCTC 3076 / NBRC 16047 / NCTC 10667</strain>
    </source>
</reference>
<gene>
    <name evidence="1" type="ordered locus">Gbro_0447</name>
</gene>
<reference evidence="1 2" key="2">
    <citation type="journal article" date="2010" name="Stand. Genomic Sci.">
        <title>Complete genome sequence of Gordonia bronchialis type strain (3410).</title>
        <authorList>
            <person name="Ivanova N."/>
            <person name="Sikorski J."/>
            <person name="Jando M."/>
            <person name="Lapidus A."/>
            <person name="Nolan M."/>
            <person name="Lucas S."/>
            <person name="Del Rio T.G."/>
            <person name="Tice H."/>
            <person name="Copeland A."/>
            <person name="Cheng J.F."/>
            <person name="Chen F."/>
            <person name="Bruce D."/>
            <person name="Goodwin L."/>
            <person name="Pitluck S."/>
            <person name="Mavromatis K."/>
            <person name="Ovchinnikova G."/>
            <person name="Pati A."/>
            <person name="Chen A."/>
            <person name="Palaniappan K."/>
            <person name="Land M."/>
            <person name="Hauser L."/>
            <person name="Chang Y.J."/>
            <person name="Jeffries C.D."/>
            <person name="Chain P."/>
            <person name="Saunders E."/>
            <person name="Han C."/>
            <person name="Detter J.C."/>
            <person name="Brettin T."/>
            <person name="Rohde M."/>
            <person name="Goker M."/>
            <person name="Bristow J."/>
            <person name="Eisen J.A."/>
            <person name="Markowitz V."/>
            <person name="Hugenholtz P."/>
            <person name="Klenk H.P."/>
            <person name="Kyrpides N.C."/>
        </authorList>
    </citation>
    <scope>NUCLEOTIDE SEQUENCE [LARGE SCALE GENOMIC DNA]</scope>
    <source>
        <strain evidence="2">ATCC 25592 / DSM 43247 / BCRC 13721 / JCM 3198 / KCTC 3076 / NBRC 16047 / NCTC 10667</strain>
    </source>
</reference>
<sequence length="138" mass="13852">MSRFGVMLTGSVVRGVAATVAVGAVAAVTTLGAAHAHAVVGPKVAVAASGTSNWQLTYQHGDALDSSCVIHVGKTIAITGPRSGTTTIAGSDLRPGRSPVQVRCGSQSSPTIWIYAPRGQINDLGTWASNTTAGVLGI</sequence>
<dbReference type="eggNOG" id="ENOG5031W9D">
    <property type="taxonomic scope" value="Bacteria"/>
</dbReference>
<dbReference type="RefSeq" id="WP_012832369.1">
    <property type="nucleotide sequence ID" value="NC_013441.1"/>
</dbReference>
<dbReference type="Proteomes" id="UP000001219">
    <property type="component" value="Chromosome"/>
</dbReference>
<protein>
    <submittedName>
        <fullName evidence="1">Uncharacterized protein</fullName>
    </submittedName>
</protein>
<dbReference type="KEGG" id="gbr:Gbro_0447"/>
<dbReference type="HOGENOM" id="CLU_1893247_0_0_11"/>
<dbReference type="AlphaFoldDB" id="D0LDG0"/>
<name>D0LDG0_GORB4</name>
<dbReference type="EMBL" id="CP001802">
    <property type="protein sequence ID" value="ACY19780.1"/>
    <property type="molecule type" value="Genomic_DNA"/>
</dbReference>
<keyword evidence="2" id="KW-1185">Reference proteome</keyword>
<evidence type="ECO:0000313" key="1">
    <source>
        <dbReference type="EMBL" id="ACY19780.1"/>
    </source>
</evidence>
<organism evidence="1 2">
    <name type="scientific">Gordonia bronchialis (strain ATCC 25592 / DSM 43247 / BCRC 13721 / JCM 3198 / KCTC 3076 / NBRC 16047 / NCTC 10667)</name>
    <name type="common">Rhodococcus bronchialis</name>
    <dbReference type="NCBI Taxonomy" id="526226"/>
    <lineage>
        <taxon>Bacteria</taxon>
        <taxon>Bacillati</taxon>
        <taxon>Actinomycetota</taxon>
        <taxon>Actinomycetes</taxon>
        <taxon>Mycobacteriales</taxon>
        <taxon>Gordoniaceae</taxon>
        <taxon>Gordonia</taxon>
    </lineage>
</organism>
<accession>D0LDG0</accession>
<evidence type="ECO:0000313" key="2">
    <source>
        <dbReference type="Proteomes" id="UP000001219"/>
    </source>
</evidence>
<proteinExistence type="predicted"/>